<dbReference type="EMBL" id="FOGG01000010">
    <property type="protein sequence ID" value="SER48726.1"/>
    <property type="molecule type" value="Genomic_DNA"/>
</dbReference>
<keyword evidence="2" id="KW-1185">Reference proteome</keyword>
<evidence type="ECO:0000313" key="1">
    <source>
        <dbReference type="EMBL" id="SER48726.1"/>
    </source>
</evidence>
<protein>
    <submittedName>
        <fullName evidence="1">Uncharacterized protein</fullName>
    </submittedName>
</protein>
<reference evidence="1 2" key="1">
    <citation type="submission" date="2016-10" db="EMBL/GenBank/DDBJ databases">
        <authorList>
            <person name="de Groot N.N."/>
        </authorList>
    </citation>
    <scope>NUCLEOTIDE SEQUENCE [LARGE SCALE GENOMIC DNA]</scope>
    <source>
        <strain evidence="1 2">DSM 18610</strain>
    </source>
</reference>
<sequence length="78" mass="9040">MKWLLRPLFTMCISFLLIVVAIGARFPTSVVFVLLAKGCWLVFVWVIMKSGSRKDRMRREYEEHWRKGTEGGGEGFSN</sequence>
<organism evidence="1 2">
    <name type="scientific">Pedobacter rhizosphaerae</name>
    <dbReference type="NCBI Taxonomy" id="390241"/>
    <lineage>
        <taxon>Bacteria</taxon>
        <taxon>Pseudomonadati</taxon>
        <taxon>Bacteroidota</taxon>
        <taxon>Sphingobacteriia</taxon>
        <taxon>Sphingobacteriales</taxon>
        <taxon>Sphingobacteriaceae</taxon>
        <taxon>Pedobacter</taxon>
    </lineage>
</organism>
<dbReference type="Proteomes" id="UP000199572">
    <property type="component" value="Unassembled WGS sequence"/>
</dbReference>
<dbReference type="AlphaFoldDB" id="A0A1H9PKC9"/>
<name>A0A1H9PKC9_9SPHI</name>
<proteinExistence type="predicted"/>
<evidence type="ECO:0000313" key="2">
    <source>
        <dbReference type="Proteomes" id="UP000199572"/>
    </source>
</evidence>
<gene>
    <name evidence="1" type="ORF">SAMN04488023_1106</name>
</gene>
<accession>A0A1H9PKC9</accession>